<dbReference type="RefSeq" id="XP_045958411.1">
    <property type="nucleotide sequence ID" value="XM_046100020.1"/>
</dbReference>
<comment type="caution">
    <text evidence="1">The sequence shown here is derived from an EMBL/GenBank/DDBJ whole genome shotgun (WGS) entry which is preliminary data.</text>
</comment>
<organism evidence="1 2">
    <name type="scientific">Truncatella angustata</name>
    <dbReference type="NCBI Taxonomy" id="152316"/>
    <lineage>
        <taxon>Eukaryota</taxon>
        <taxon>Fungi</taxon>
        <taxon>Dikarya</taxon>
        <taxon>Ascomycota</taxon>
        <taxon>Pezizomycotina</taxon>
        <taxon>Sordariomycetes</taxon>
        <taxon>Xylariomycetidae</taxon>
        <taxon>Amphisphaeriales</taxon>
        <taxon>Sporocadaceae</taxon>
        <taxon>Truncatella</taxon>
    </lineage>
</organism>
<dbReference type="GeneID" id="70128912"/>
<dbReference type="EMBL" id="JAGPXC010000004">
    <property type="protein sequence ID" value="KAH6654141.1"/>
    <property type="molecule type" value="Genomic_DNA"/>
</dbReference>
<reference evidence="1" key="1">
    <citation type="journal article" date="2021" name="Nat. Commun.">
        <title>Genetic determinants of endophytism in the Arabidopsis root mycobiome.</title>
        <authorList>
            <person name="Mesny F."/>
            <person name="Miyauchi S."/>
            <person name="Thiergart T."/>
            <person name="Pickel B."/>
            <person name="Atanasova L."/>
            <person name="Karlsson M."/>
            <person name="Huettel B."/>
            <person name="Barry K.W."/>
            <person name="Haridas S."/>
            <person name="Chen C."/>
            <person name="Bauer D."/>
            <person name="Andreopoulos W."/>
            <person name="Pangilinan J."/>
            <person name="LaButti K."/>
            <person name="Riley R."/>
            <person name="Lipzen A."/>
            <person name="Clum A."/>
            <person name="Drula E."/>
            <person name="Henrissat B."/>
            <person name="Kohler A."/>
            <person name="Grigoriev I.V."/>
            <person name="Martin F.M."/>
            <person name="Hacquard S."/>
        </authorList>
    </citation>
    <scope>NUCLEOTIDE SEQUENCE</scope>
    <source>
        <strain evidence="1">MPI-SDFR-AT-0073</strain>
    </source>
</reference>
<keyword evidence="2" id="KW-1185">Reference proteome</keyword>
<name>A0A9P8ZYL2_9PEZI</name>
<dbReference type="Proteomes" id="UP000758603">
    <property type="component" value="Unassembled WGS sequence"/>
</dbReference>
<dbReference type="AlphaFoldDB" id="A0A9P8ZYL2"/>
<dbReference type="PANTHER" id="PTHR35332:SF2">
    <property type="entry name" value="REGULATION OF ENOLASE PROTEIN 1"/>
    <property type="match status" value="1"/>
</dbReference>
<evidence type="ECO:0000313" key="1">
    <source>
        <dbReference type="EMBL" id="KAH6654141.1"/>
    </source>
</evidence>
<dbReference type="Gene3D" id="2.60.120.200">
    <property type="match status" value="1"/>
</dbReference>
<dbReference type="OrthoDB" id="42525at2759"/>
<protein>
    <submittedName>
        <fullName evidence="1">Uncharacterized protein</fullName>
    </submittedName>
</protein>
<dbReference type="Pfam" id="PF07081">
    <property type="entry name" value="DUF1349"/>
    <property type="match status" value="1"/>
</dbReference>
<gene>
    <name evidence="1" type="ORF">BKA67DRAFT_535475</name>
</gene>
<proteinExistence type="predicted"/>
<dbReference type="InterPro" id="IPR009784">
    <property type="entry name" value="DUF1349"/>
</dbReference>
<dbReference type="PANTHER" id="PTHR35332">
    <property type="entry name" value="REGULATION OF ENOLASE PROTEIN 1"/>
    <property type="match status" value="1"/>
</dbReference>
<accession>A0A9P8ZYL2</accession>
<evidence type="ECO:0000313" key="2">
    <source>
        <dbReference type="Proteomes" id="UP000758603"/>
    </source>
</evidence>
<sequence length="201" mass="22864">MDTTEDSFVLEAEPGTDIWKKPPTTDVWNAPISRISSGLLKKFQAARVTFWGPWTERYDQAGLLLVLKHSTSPDPAKWIKTGLEFYNEAPHLSTVACDRWADWSILPLTGADAQKGLTLEVVRESDEHGKSAWVYHLVLDDQGQVKEKRPLREICWIFADEDENDGEAWVLDVSPLVARPEKNAKDALKVDFTEFKVEWLP</sequence>